<dbReference type="AlphaFoldDB" id="A0A1G7UIM4"/>
<protein>
    <submittedName>
        <fullName evidence="1">Uncharacterized protein</fullName>
    </submittedName>
</protein>
<organism evidence="1 2">
    <name type="scientific">Dyadobacter soli</name>
    <dbReference type="NCBI Taxonomy" id="659014"/>
    <lineage>
        <taxon>Bacteria</taxon>
        <taxon>Pseudomonadati</taxon>
        <taxon>Bacteroidota</taxon>
        <taxon>Cytophagia</taxon>
        <taxon>Cytophagales</taxon>
        <taxon>Spirosomataceae</taxon>
        <taxon>Dyadobacter</taxon>
    </lineage>
</organism>
<dbReference type="EMBL" id="FNAN01000019">
    <property type="protein sequence ID" value="SDG47101.1"/>
    <property type="molecule type" value="Genomic_DNA"/>
</dbReference>
<keyword evidence="2" id="KW-1185">Reference proteome</keyword>
<reference evidence="2" key="1">
    <citation type="submission" date="2016-10" db="EMBL/GenBank/DDBJ databases">
        <authorList>
            <person name="Varghese N."/>
            <person name="Submissions S."/>
        </authorList>
    </citation>
    <scope>NUCLEOTIDE SEQUENCE [LARGE SCALE GENOMIC DNA]</scope>
    <source>
        <strain evidence="2">DSM 25329</strain>
    </source>
</reference>
<dbReference type="Proteomes" id="UP000198748">
    <property type="component" value="Unassembled WGS sequence"/>
</dbReference>
<evidence type="ECO:0000313" key="1">
    <source>
        <dbReference type="EMBL" id="SDG47101.1"/>
    </source>
</evidence>
<evidence type="ECO:0000313" key="2">
    <source>
        <dbReference type="Proteomes" id="UP000198748"/>
    </source>
</evidence>
<proteinExistence type="predicted"/>
<accession>A0A1G7UIM4</accession>
<gene>
    <name evidence="1" type="ORF">SAMN04487996_1197</name>
</gene>
<dbReference type="STRING" id="659014.SAMN04487996_1197"/>
<name>A0A1G7UIM4_9BACT</name>
<sequence length="41" mass="4529">MPDCYQYYIADAIGAVPATEWLSVYSTAETIVGKIDLLLHP</sequence>